<keyword evidence="6" id="KW-0378">Hydrolase</keyword>
<dbReference type="PROSITE" id="PS51874">
    <property type="entry name" value="PCV_3C_PRO"/>
    <property type="match status" value="1"/>
</dbReference>
<evidence type="ECO:0000256" key="3">
    <source>
        <dbReference type="ARBA" id="ARBA00022679"/>
    </source>
</evidence>
<dbReference type="SUPFAM" id="SSF50494">
    <property type="entry name" value="Trypsin-like serine proteases"/>
    <property type="match status" value="1"/>
</dbReference>
<keyword evidence="2" id="KW-0645">Protease</keyword>
<dbReference type="InterPro" id="IPR014759">
    <property type="entry name" value="Helicase_SF3_ssRNA_vir"/>
</dbReference>
<dbReference type="GO" id="GO:0006508">
    <property type="term" value="P:proteolysis"/>
    <property type="evidence" value="ECO:0007669"/>
    <property type="project" value="UniProtKB-KW"/>
</dbReference>
<keyword evidence="7" id="KW-0788">Thiol protease</keyword>
<keyword evidence="11" id="KW-0472">Membrane</keyword>
<dbReference type="GO" id="GO:0039694">
    <property type="term" value="P:viral RNA genome replication"/>
    <property type="evidence" value="ECO:0007669"/>
    <property type="project" value="InterPro"/>
</dbReference>
<dbReference type="InterPro" id="IPR043128">
    <property type="entry name" value="Rev_trsase/Diguanyl_cyclase"/>
</dbReference>
<feature type="domain" description="SF3 helicase" evidence="13">
    <location>
        <begin position="547"/>
        <end position="722"/>
    </location>
</feature>
<feature type="transmembrane region" description="Helical" evidence="11">
    <location>
        <begin position="356"/>
        <end position="375"/>
    </location>
</feature>
<dbReference type="InterPro" id="IPR027417">
    <property type="entry name" value="P-loop_NTPase"/>
</dbReference>
<dbReference type="GO" id="GO:0003724">
    <property type="term" value="F:RNA helicase activity"/>
    <property type="evidence" value="ECO:0007669"/>
    <property type="project" value="InterPro"/>
</dbReference>
<dbReference type="GO" id="GO:0005524">
    <property type="term" value="F:ATP binding"/>
    <property type="evidence" value="ECO:0007669"/>
    <property type="project" value="UniProtKB-KW"/>
</dbReference>
<sequence length="1777" mass="201807">MSQLIQTKISSYKNYVNQKIKEGRSNIHPLLRATPNFVEDVESDLKNLNEAIRTTDVFKNYVVELTLGHQDLDFGYFKLYNRDLENLVYSMTSMNETHLHPDLYMNLEYVMNPNKDLDLLCGENDSWDQYVLSRQLKEMRAIWVGLQAGNVDPILDTVNPGCQIALYYMTRVLYDAKVCSRRVRRTAYALCRILNHVPEHLTPYINKDLIENFELCVPFRRKLVWYLLKRCLLFSDLPLEIRWKDVCYDERMYEEKIEEVQEQVFNVASQSRSDIETLVLSWNEVCESMSVERMVAVCECAREQGLFNVSLGINDDTKGYIDSVISRIGNGVCSLYTDTMLGLEVAASDILVNLKYIVGFLVAAVLVGVATYCGVKMISKLFNFFLSLVFKSDESMMNVAQEQSSGDTWNGPLMLLMSVFGVSAGALKSARCMNAIRCISMLPRAESGIDTIFTWIKSTYTMCYRIFSKYVLGVDPGVQVSADSHPVASWLEELGEPYKSFSNGTFSYDSATFSIIHSLFIRGLNLQRSESFRSDQIAIRTGMDCLNKILTEFRSRNIEAGSVRNPPVVIYLHGGSGVGKSTLTNVLAASILSKIQPDMNLKKQWKNLIYSRASEQEFWDGYTGQLVTVFDDFSQRADSAGNPNVELFDIVRAANVYPYPLHMANLSDKASTNFTSKIIICSSNLKQPKTESLNFPNALYRRFDVCVSVSKNEKYSDVVPTHFVEDFYQFQEYDMLKKEDLGSTDWEGIVDKCVELYKHRSDFVSSLDEKIQEILQSTQFEDVPLNVAQEQVNCDVLGFCNCDCWGETMCVMTNLHQPKWKQWLLKMKHYVTGIPKGSVYEAFEKMRFLSQEYLNASKSRFGRWLTSIKERFPVIKDLRLIHLVVATVVMGPMVFFGVKKLFAKKNECVELHVSESYDVGNIKPTRTESYETPNVKPTKTESYESPNVKSVKTESYESPNVKPVRVEMSFPSGRVSGSEMNLASLQLDNYIKEVREQGVSDQNAAEICSKLVTKNMFKIYVENDHVSIPLGHVLFIKGRIAIMPHHFLAALKKFKEQHEGGVVYFRNLFLSRAFFVKLEDMIRKVKPFESPEPTESLAESRDLCSFCLDNTINFSDVSKLFVSKSDLSYLKSSDILLPTLSTPSNGQAFAKIKIGRAASGIQRQDCRVYGSDPTDRLRLVRYCWRYVLETEVGDCGAPLIARNVALAGRKIMGIHIAGNTDAGFSTPLYKEDIDTILSMYPLESQVANEQCQPIHMPTGCHLPESTSFVVLDKIEKPLYASSKSVISPSPLHGILTTPKTKPCQLRDTPEFSPMQYRLEKFASPCVPVDARMLENSVSAVSSHLCKSILENKDLITTSDKSRYSFEEAVSGIDEEEFINSVKRSSSPGYPFVFDKEWNSKEKIFGKGPEFDVTNEKAILLRQQVEEIISQAKLGVRQQHVFIDTLKDERKPIHKAHKTRMFSACPLDYLIACKMYFGGVVSLLQKSRNICGISVGTNVYSYDWTIIANTLLSKSPCMIAGDFEGFDSSQLQDILRAASQVLLNVSRDMLGSTEEDLLVMQVLLESLLSSVHLNNNYVYMWLKGLPSGHFLTAIINSIFVLISFNSVWQIAFGVNVKKAFEFFEVCGIVAYGDDHIVSVPEWATNVFNQYELVSLFKQIGLSYTLEDKDATVNAPYRSLNEVSYLKRKFLWDEDKRQYLAPLSLETILETPMWVKKCVDVNLQTTTELENSLKELCLHPQSVWDSHIESFKHCAKLLGSFPLFLDREFARSFVLNENV</sequence>
<evidence type="ECO:0000256" key="11">
    <source>
        <dbReference type="SAM" id="Phobius"/>
    </source>
</evidence>
<evidence type="ECO:0000259" key="14">
    <source>
        <dbReference type="PROSITE" id="PS51874"/>
    </source>
</evidence>
<evidence type="ECO:0000256" key="1">
    <source>
        <dbReference type="ARBA" id="ARBA00022484"/>
    </source>
</evidence>
<dbReference type="InterPro" id="IPR009003">
    <property type="entry name" value="Peptidase_S1_PA"/>
</dbReference>
<evidence type="ECO:0000256" key="10">
    <source>
        <dbReference type="SAM" id="MobiDB-lite"/>
    </source>
</evidence>
<keyword evidence="11" id="KW-0812">Transmembrane</keyword>
<keyword evidence="4" id="KW-0548">Nucleotidyltransferase</keyword>
<dbReference type="Pfam" id="PF00910">
    <property type="entry name" value="RNA_helicase"/>
    <property type="match status" value="1"/>
</dbReference>
<keyword evidence="11" id="KW-1133">Transmembrane helix</keyword>
<evidence type="ECO:0000256" key="7">
    <source>
        <dbReference type="ARBA" id="ARBA00022807"/>
    </source>
</evidence>
<keyword evidence="5" id="KW-0547">Nucleotide-binding</keyword>
<feature type="region of interest" description="Disordered" evidence="10">
    <location>
        <begin position="928"/>
        <end position="954"/>
    </location>
</feature>
<protein>
    <submittedName>
        <fullName evidence="15">RNA-dependent RNA polymerase</fullName>
    </submittedName>
</protein>
<dbReference type="PROSITE" id="PS51218">
    <property type="entry name" value="SF3_HELICASE_2"/>
    <property type="match status" value="1"/>
</dbReference>
<dbReference type="InterPro" id="IPR043504">
    <property type="entry name" value="Peptidase_S1_PA_chymotrypsin"/>
</dbReference>
<dbReference type="InterPro" id="IPR000605">
    <property type="entry name" value="Helicase_SF3_ssDNA/RNA_vir"/>
</dbReference>
<dbReference type="InterPro" id="IPR043502">
    <property type="entry name" value="DNA/RNA_pol_sf"/>
</dbReference>
<evidence type="ECO:0000256" key="6">
    <source>
        <dbReference type="ARBA" id="ARBA00022801"/>
    </source>
</evidence>
<accession>A0A0K0LDK2</accession>
<dbReference type="SUPFAM" id="SSF52540">
    <property type="entry name" value="P-loop containing nucleoside triphosphate hydrolases"/>
    <property type="match status" value="1"/>
</dbReference>
<dbReference type="InterPro" id="IPR044067">
    <property type="entry name" value="PCV_3C_PRO"/>
</dbReference>
<evidence type="ECO:0000259" key="13">
    <source>
        <dbReference type="PROSITE" id="PS51218"/>
    </source>
</evidence>
<keyword evidence="1 15" id="KW-0696">RNA-directed RNA polymerase</keyword>
<dbReference type="CDD" id="cd23194">
    <property type="entry name" value="Dicistroviridae_RdRp"/>
    <property type="match status" value="1"/>
</dbReference>
<dbReference type="InterPro" id="IPR007094">
    <property type="entry name" value="RNA-dir_pol_PSvirus"/>
</dbReference>
<dbReference type="SUPFAM" id="SSF56672">
    <property type="entry name" value="DNA/RNA polymerases"/>
    <property type="match status" value="1"/>
</dbReference>
<keyword evidence="8" id="KW-0067">ATP-binding</keyword>
<dbReference type="GO" id="GO:0003723">
    <property type="term" value="F:RNA binding"/>
    <property type="evidence" value="ECO:0007669"/>
    <property type="project" value="InterPro"/>
</dbReference>
<evidence type="ECO:0000313" key="15">
    <source>
        <dbReference type="EMBL" id="AIY53983.1"/>
    </source>
</evidence>
<evidence type="ECO:0000256" key="2">
    <source>
        <dbReference type="ARBA" id="ARBA00022670"/>
    </source>
</evidence>
<dbReference type="PROSITE" id="PS50507">
    <property type="entry name" value="RDRP_SSRNA_POS"/>
    <property type="match status" value="1"/>
</dbReference>
<dbReference type="GO" id="GO:0006351">
    <property type="term" value="P:DNA-templated transcription"/>
    <property type="evidence" value="ECO:0007669"/>
    <property type="project" value="InterPro"/>
</dbReference>
<keyword evidence="9" id="KW-0693">Viral RNA replication</keyword>
<reference evidence="15" key="1">
    <citation type="submission" date="2014-08" db="EMBL/GenBank/DDBJ databases">
        <title>DNA barcoding of Bradysia (Diptera: Sciaridae) for detection of the immature stages on agricultural crops.</title>
        <authorList>
            <person name="Shin S."/>
            <person name="Jung S."/>
            <person name="Heller K."/>
            <person name="Menzel F."/>
            <person name="Hong T.-K."/>
            <person name="Lee H."/>
            <person name="Lee S."/>
        </authorList>
    </citation>
    <scope>NUCLEOTIDE SEQUENCE</scope>
</reference>
<dbReference type="EMBL" id="KM270559">
    <property type="protein sequence ID" value="AIY53983.1"/>
    <property type="molecule type" value="Genomic_RNA"/>
</dbReference>
<dbReference type="InterPro" id="IPR001205">
    <property type="entry name" value="RNA-dir_pol_C"/>
</dbReference>
<dbReference type="GO" id="GO:0003968">
    <property type="term" value="F:RNA-directed RNA polymerase activity"/>
    <property type="evidence" value="ECO:0007669"/>
    <property type="project" value="UniProtKB-KW"/>
</dbReference>
<feature type="domain" description="Peptidase C3" evidence="14">
    <location>
        <begin position="997"/>
        <end position="1233"/>
    </location>
</feature>
<evidence type="ECO:0000256" key="9">
    <source>
        <dbReference type="ARBA" id="ARBA00022953"/>
    </source>
</evidence>
<keyword evidence="3" id="KW-0808">Transferase</keyword>
<evidence type="ECO:0000259" key="12">
    <source>
        <dbReference type="PROSITE" id="PS50507"/>
    </source>
</evidence>
<proteinExistence type="predicted"/>
<dbReference type="Gene3D" id="3.30.70.270">
    <property type="match status" value="1"/>
</dbReference>
<evidence type="ECO:0000256" key="8">
    <source>
        <dbReference type="ARBA" id="ARBA00022840"/>
    </source>
</evidence>
<feature type="domain" description="RdRp catalytic" evidence="12">
    <location>
        <begin position="1515"/>
        <end position="1646"/>
    </location>
</feature>
<dbReference type="Pfam" id="PF00680">
    <property type="entry name" value="RdRP_1"/>
    <property type="match status" value="1"/>
</dbReference>
<name>A0A0K0LDK2_9VIRU</name>
<dbReference type="Gene3D" id="2.40.10.10">
    <property type="entry name" value="Trypsin-like serine proteases"/>
    <property type="match status" value="1"/>
</dbReference>
<evidence type="ECO:0000256" key="4">
    <source>
        <dbReference type="ARBA" id="ARBA00022695"/>
    </source>
</evidence>
<organism evidence="15">
    <name type="scientific">Himetobi P virus</name>
    <dbReference type="NCBI Taxonomy" id="81583"/>
    <lineage>
        <taxon>Viruses</taxon>
        <taxon>Riboviria</taxon>
        <taxon>Orthornavirae</taxon>
        <taxon>Pisuviricota</taxon>
        <taxon>Pisoniviricetes</taxon>
        <taxon>Picornavirales</taxon>
        <taxon>Dicistroviridae</taxon>
        <taxon>Triatovirus</taxon>
        <taxon>Triatovirus himetobi</taxon>
    </lineage>
</organism>
<dbReference type="GO" id="GO:0004197">
    <property type="term" value="F:cysteine-type endopeptidase activity"/>
    <property type="evidence" value="ECO:0007669"/>
    <property type="project" value="InterPro"/>
</dbReference>
<evidence type="ECO:0000256" key="5">
    <source>
        <dbReference type="ARBA" id="ARBA00022741"/>
    </source>
</evidence>